<proteinExistence type="predicted"/>
<dbReference type="OrthoDB" id="2851338at2759"/>
<dbReference type="AlphaFoldDB" id="A0A6A6HQR7"/>
<feature type="region of interest" description="Disordered" evidence="1">
    <location>
        <begin position="83"/>
        <end position="116"/>
    </location>
</feature>
<reference evidence="2" key="1">
    <citation type="journal article" date="2020" name="Stud. Mycol.">
        <title>101 Dothideomycetes genomes: a test case for predicting lifestyles and emergence of pathogens.</title>
        <authorList>
            <person name="Haridas S."/>
            <person name="Albert R."/>
            <person name="Binder M."/>
            <person name="Bloem J."/>
            <person name="Labutti K."/>
            <person name="Salamov A."/>
            <person name="Andreopoulos B."/>
            <person name="Baker S."/>
            <person name="Barry K."/>
            <person name="Bills G."/>
            <person name="Bluhm B."/>
            <person name="Cannon C."/>
            <person name="Castanera R."/>
            <person name="Culley D."/>
            <person name="Daum C."/>
            <person name="Ezra D."/>
            <person name="Gonzalez J."/>
            <person name="Henrissat B."/>
            <person name="Kuo A."/>
            <person name="Liang C."/>
            <person name="Lipzen A."/>
            <person name="Lutzoni F."/>
            <person name="Magnuson J."/>
            <person name="Mondo S."/>
            <person name="Nolan M."/>
            <person name="Ohm R."/>
            <person name="Pangilinan J."/>
            <person name="Park H.-J."/>
            <person name="Ramirez L."/>
            <person name="Alfaro M."/>
            <person name="Sun H."/>
            <person name="Tritt A."/>
            <person name="Yoshinaga Y."/>
            <person name="Zwiers L.-H."/>
            <person name="Turgeon B."/>
            <person name="Goodwin S."/>
            <person name="Spatafora J."/>
            <person name="Crous P."/>
            <person name="Grigoriev I."/>
        </authorList>
    </citation>
    <scope>NUCLEOTIDE SEQUENCE</scope>
    <source>
        <strain evidence="2">CBS 122368</strain>
    </source>
</reference>
<gene>
    <name evidence="2" type="ORF">BU26DRAFT_572689</name>
</gene>
<dbReference type="GeneID" id="54587591"/>
<name>A0A6A6HQR7_9PLEO</name>
<dbReference type="EMBL" id="ML987217">
    <property type="protein sequence ID" value="KAF2240504.1"/>
    <property type="molecule type" value="Genomic_DNA"/>
</dbReference>
<sequence>MQQPQPSHAHEASRKLLGSAALILWGAISPSSRTDEAALNDWWTNEHLPERLRLPGFRRARRYRGLLAPPPSTLTATTCSVAMGGSLPEQRGSEDGSKGKDNGEREGGDGDGYGDESESVYLAVYEVDNVTDLCSEEYMQKLEEPTERTAWFMPRLAGMRRSACGVVESMDGGVGGLAGAGGEEGGGGGRVVGLMAFWMPLSRSSSTGEQTAQRSEDASGLFSSIGDAVFPSGVEGSSKTKEGSPGLEITALHIAQEDEAITQAGSSTKSYHGVRFSGQRQRAAGEAEQNRNEKRCIVLVEFDLRPPLEPLACMAGVMDSLRGRVEREGGREVKWWGFEWICGMRREDVIAG</sequence>
<dbReference type="Proteomes" id="UP000800094">
    <property type="component" value="Unassembled WGS sequence"/>
</dbReference>
<evidence type="ECO:0000313" key="2">
    <source>
        <dbReference type="EMBL" id="KAF2240504.1"/>
    </source>
</evidence>
<evidence type="ECO:0000313" key="3">
    <source>
        <dbReference type="Proteomes" id="UP000800094"/>
    </source>
</evidence>
<dbReference type="RefSeq" id="XP_033675508.1">
    <property type="nucleotide sequence ID" value="XM_033834261.1"/>
</dbReference>
<protein>
    <submittedName>
        <fullName evidence="2">Uncharacterized protein</fullName>
    </submittedName>
</protein>
<evidence type="ECO:0000256" key="1">
    <source>
        <dbReference type="SAM" id="MobiDB-lite"/>
    </source>
</evidence>
<organism evidence="2 3">
    <name type="scientific">Trematosphaeria pertusa</name>
    <dbReference type="NCBI Taxonomy" id="390896"/>
    <lineage>
        <taxon>Eukaryota</taxon>
        <taxon>Fungi</taxon>
        <taxon>Dikarya</taxon>
        <taxon>Ascomycota</taxon>
        <taxon>Pezizomycotina</taxon>
        <taxon>Dothideomycetes</taxon>
        <taxon>Pleosporomycetidae</taxon>
        <taxon>Pleosporales</taxon>
        <taxon>Massarineae</taxon>
        <taxon>Trematosphaeriaceae</taxon>
        <taxon>Trematosphaeria</taxon>
    </lineage>
</organism>
<feature type="compositionally biased region" description="Basic and acidic residues" evidence="1">
    <location>
        <begin position="91"/>
        <end position="108"/>
    </location>
</feature>
<dbReference type="SUPFAM" id="SSF54909">
    <property type="entry name" value="Dimeric alpha+beta barrel"/>
    <property type="match status" value="1"/>
</dbReference>
<dbReference type="InterPro" id="IPR011008">
    <property type="entry name" value="Dimeric_a/b-barrel"/>
</dbReference>
<keyword evidence="3" id="KW-1185">Reference proteome</keyword>
<accession>A0A6A6HQR7</accession>